<dbReference type="Proteomes" id="UP001158986">
    <property type="component" value="Unassembled WGS sequence"/>
</dbReference>
<evidence type="ECO:0000313" key="3">
    <source>
        <dbReference type="Proteomes" id="UP001158986"/>
    </source>
</evidence>
<dbReference type="PANTHER" id="PTHR20883">
    <property type="entry name" value="PHYTANOYL-COA DIOXYGENASE DOMAIN CONTAINING 1"/>
    <property type="match status" value="1"/>
</dbReference>
<reference evidence="2 3" key="1">
    <citation type="submission" date="2021-11" db="EMBL/GenBank/DDBJ databases">
        <authorList>
            <person name="Islam A."/>
            <person name="Islam S."/>
            <person name="Flora M.S."/>
            <person name="Rahman M."/>
            <person name="Ziaur R.M."/>
            <person name="Epstein J.H."/>
            <person name="Hassan M."/>
            <person name="Klassen M."/>
            <person name="Woodard K."/>
            <person name="Webb A."/>
            <person name="Webby R.J."/>
            <person name="El Zowalaty M.E."/>
        </authorList>
    </citation>
    <scope>NUCLEOTIDE SEQUENCE [LARGE SCALE GENOMIC DNA]</scope>
    <source>
        <strain evidence="2">Pbs1</strain>
    </source>
</reference>
<evidence type="ECO:0000256" key="1">
    <source>
        <dbReference type="ARBA" id="ARBA00001962"/>
    </source>
</evidence>
<evidence type="ECO:0008006" key="4">
    <source>
        <dbReference type="Google" id="ProtNLM"/>
    </source>
</evidence>
<dbReference type="InterPro" id="IPR008775">
    <property type="entry name" value="Phytyl_CoA_dOase-like"/>
</dbReference>
<dbReference type="Gene3D" id="2.60.120.620">
    <property type="entry name" value="q2cbj1_9rhob like domain"/>
    <property type="match status" value="1"/>
</dbReference>
<organism evidence="2 3">
    <name type="scientific">Peronospora belbahrii</name>
    <dbReference type="NCBI Taxonomy" id="622444"/>
    <lineage>
        <taxon>Eukaryota</taxon>
        <taxon>Sar</taxon>
        <taxon>Stramenopiles</taxon>
        <taxon>Oomycota</taxon>
        <taxon>Peronosporomycetes</taxon>
        <taxon>Peronosporales</taxon>
        <taxon>Peronosporaceae</taxon>
        <taxon>Peronospora</taxon>
    </lineage>
</organism>
<dbReference type="SUPFAM" id="SSF51197">
    <property type="entry name" value="Clavaminate synthase-like"/>
    <property type="match status" value="1"/>
</dbReference>
<dbReference type="PANTHER" id="PTHR20883:SF46">
    <property type="entry name" value="PHYTANOYL-COA HYDROXYLASE"/>
    <property type="match status" value="1"/>
</dbReference>
<accession>A0ABN8D7Z7</accession>
<evidence type="ECO:0000313" key="2">
    <source>
        <dbReference type="EMBL" id="CAH0521084.1"/>
    </source>
</evidence>
<name>A0ABN8D7Z7_9STRA</name>
<keyword evidence="3" id="KW-1185">Reference proteome</keyword>
<dbReference type="Pfam" id="PF05721">
    <property type="entry name" value="PhyH"/>
    <property type="match status" value="1"/>
</dbReference>
<gene>
    <name evidence="2" type="ORF">PBS001_LOCUS7544</name>
</gene>
<proteinExistence type="predicted"/>
<comment type="caution">
    <text evidence="2">The sequence shown here is derived from an EMBL/GenBank/DDBJ whole genome shotgun (WGS) entry which is preliminary data.</text>
</comment>
<dbReference type="EMBL" id="CAKLCB010000375">
    <property type="protein sequence ID" value="CAH0521084.1"/>
    <property type="molecule type" value="Genomic_DNA"/>
</dbReference>
<protein>
    <recommendedName>
        <fullName evidence="4">Phytanoyl-CoA dioxygenase</fullName>
    </recommendedName>
</protein>
<sequence>MSIKRERSPLVSRSSGTITSPDVDHFVTHGWVCIRNLLSPPELRMLQTESNHLYSCESTESIVSQGCVMDALAHYPMGDSDTAQVDSCCYLRARFKSKDVDNQQVFASLLFEKLPTIAGQMLAACDKSKRAPNIFFFNEHYVVKPPRSLVKFRWHRDDDEQLTMCVHRESIRAYISAWCALDDVTRGNGALQFVSLSVSPRSNEDNNDNMQRHASGPVTGEAGDVIFFLSNVWHCSSSNESDGFRRAFYAQYSREKITSRRKNPTPLSFAIPCKIASSPWVIDESAENCVESRAKKAKHATR</sequence>
<comment type="cofactor">
    <cofactor evidence="1">
        <name>Fe cation</name>
        <dbReference type="ChEBI" id="CHEBI:24875"/>
    </cofactor>
</comment>